<name>A0A4U6UY51_SETVI</name>
<gene>
    <name evidence="2" type="ORF">SEVIR_4G134501v2</name>
</gene>
<protein>
    <recommendedName>
        <fullName evidence="4">Secreted protein</fullName>
    </recommendedName>
</protein>
<dbReference type="EMBL" id="CM016555">
    <property type="protein sequence ID" value="TKW21661.1"/>
    <property type="molecule type" value="Genomic_DNA"/>
</dbReference>
<accession>A0A4U6UY51</accession>
<organism evidence="2 3">
    <name type="scientific">Setaria viridis</name>
    <name type="common">Green bristlegrass</name>
    <name type="synonym">Setaria italica subsp. viridis</name>
    <dbReference type="NCBI Taxonomy" id="4556"/>
    <lineage>
        <taxon>Eukaryota</taxon>
        <taxon>Viridiplantae</taxon>
        <taxon>Streptophyta</taxon>
        <taxon>Embryophyta</taxon>
        <taxon>Tracheophyta</taxon>
        <taxon>Spermatophyta</taxon>
        <taxon>Magnoliopsida</taxon>
        <taxon>Liliopsida</taxon>
        <taxon>Poales</taxon>
        <taxon>Poaceae</taxon>
        <taxon>PACMAD clade</taxon>
        <taxon>Panicoideae</taxon>
        <taxon>Panicodae</taxon>
        <taxon>Paniceae</taxon>
        <taxon>Cenchrinae</taxon>
        <taxon>Setaria</taxon>
    </lineage>
</organism>
<evidence type="ECO:0000313" key="3">
    <source>
        <dbReference type="Proteomes" id="UP000298652"/>
    </source>
</evidence>
<dbReference type="Gramene" id="TKW21661">
    <property type="protein sequence ID" value="TKW21661"/>
    <property type="gene ID" value="SEVIR_4G134501v2"/>
</dbReference>
<evidence type="ECO:0000256" key="1">
    <source>
        <dbReference type="SAM" id="SignalP"/>
    </source>
</evidence>
<sequence>MFILALFLSVPFPFTWPSCHDTRIPIELSSSINSTQNSMTSSVPYPLVMLPSERARLQTYFFRTDMNLSKGHILCKYTGPRMVISLTR</sequence>
<reference evidence="2" key="1">
    <citation type="submission" date="2019-03" db="EMBL/GenBank/DDBJ databases">
        <title>WGS assembly of Setaria viridis.</title>
        <authorList>
            <person name="Huang P."/>
            <person name="Jenkins J."/>
            <person name="Grimwood J."/>
            <person name="Barry K."/>
            <person name="Healey A."/>
            <person name="Mamidi S."/>
            <person name="Sreedasyam A."/>
            <person name="Shu S."/>
            <person name="Feldman M."/>
            <person name="Wu J."/>
            <person name="Yu Y."/>
            <person name="Chen C."/>
            <person name="Johnson J."/>
            <person name="Rokhsar D."/>
            <person name="Baxter I."/>
            <person name="Schmutz J."/>
            <person name="Brutnell T."/>
            <person name="Kellogg E."/>
        </authorList>
    </citation>
    <scope>NUCLEOTIDE SEQUENCE [LARGE SCALE GENOMIC DNA]</scope>
</reference>
<evidence type="ECO:0008006" key="4">
    <source>
        <dbReference type="Google" id="ProtNLM"/>
    </source>
</evidence>
<feature type="chain" id="PRO_5020226062" description="Secreted protein" evidence="1">
    <location>
        <begin position="18"/>
        <end position="88"/>
    </location>
</feature>
<dbReference type="AlphaFoldDB" id="A0A4U6UY51"/>
<feature type="signal peptide" evidence="1">
    <location>
        <begin position="1"/>
        <end position="17"/>
    </location>
</feature>
<keyword evidence="1" id="KW-0732">Signal</keyword>
<dbReference type="Proteomes" id="UP000298652">
    <property type="component" value="Chromosome 4"/>
</dbReference>
<proteinExistence type="predicted"/>
<keyword evidence="3" id="KW-1185">Reference proteome</keyword>
<evidence type="ECO:0000313" key="2">
    <source>
        <dbReference type="EMBL" id="TKW21661.1"/>
    </source>
</evidence>